<sequence length="59" mass="7016">MTDMVIVPDLAGDFVPAFDSEEEYAQFREEFSEEMQEVLLEQSRARARSEEEIRRKQVF</sequence>
<evidence type="ECO:0000313" key="2">
    <source>
        <dbReference type="Proteomes" id="UP001243717"/>
    </source>
</evidence>
<dbReference type="EMBL" id="JARXIC010000023">
    <property type="protein sequence ID" value="MDQ8195396.1"/>
    <property type="molecule type" value="Genomic_DNA"/>
</dbReference>
<comment type="caution">
    <text evidence="1">The sequence shown here is derived from an EMBL/GenBank/DDBJ whole genome shotgun (WGS) entry which is preliminary data.</text>
</comment>
<keyword evidence="2" id="KW-1185">Reference proteome</keyword>
<name>A0ABU1ANQ2_9BACT</name>
<protein>
    <submittedName>
        <fullName evidence="1">Uncharacterized protein</fullName>
    </submittedName>
</protein>
<gene>
    <name evidence="1" type="ORF">QEH59_13250</name>
</gene>
<proteinExistence type="predicted"/>
<evidence type="ECO:0000313" key="1">
    <source>
        <dbReference type="EMBL" id="MDQ8195396.1"/>
    </source>
</evidence>
<organism evidence="1 2">
    <name type="scientific">Thalassobacterium sedimentorum</name>
    <dbReference type="NCBI Taxonomy" id="3041258"/>
    <lineage>
        <taxon>Bacteria</taxon>
        <taxon>Pseudomonadati</taxon>
        <taxon>Verrucomicrobiota</taxon>
        <taxon>Opitutia</taxon>
        <taxon>Puniceicoccales</taxon>
        <taxon>Coraliomargaritaceae</taxon>
        <taxon>Thalassobacterium</taxon>
    </lineage>
</organism>
<dbReference type="RefSeq" id="WP_308985852.1">
    <property type="nucleotide sequence ID" value="NZ_JARXIC010000023.1"/>
</dbReference>
<reference evidence="1 2" key="1">
    <citation type="submission" date="2023-04" db="EMBL/GenBank/DDBJ databases">
        <title>A novel bacteria isolated from coastal sediment.</title>
        <authorList>
            <person name="Liu X.-J."/>
            <person name="Du Z.-J."/>
        </authorList>
    </citation>
    <scope>NUCLEOTIDE SEQUENCE [LARGE SCALE GENOMIC DNA]</scope>
    <source>
        <strain evidence="1 2">SDUM461004</strain>
    </source>
</reference>
<dbReference type="Proteomes" id="UP001243717">
    <property type="component" value="Unassembled WGS sequence"/>
</dbReference>
<accession>A0ABU1ANQ2</accession>